<name>A0AAD4WNL9_PRUDU</name>
<organism evidence="2 3">
    <name type="scientific">Prunus dulcis</name>
    <name type="common">Almond</name>
    <name type="synonym">Amygdalus dulcis</name>
    <dbReference type="NCBI Taxonomy" id="3755"/>
    <lineage>
        <taxon>Eukaryota</taxon>
        <taxon>Viridiplantae</taxon>
        <taxon>Streptophyta</taxon>
        <taxon>Embryophyta</taxon>
        <taxon>Tracheophyta</taxon>
        <taxon>Spermatophyta</taxon>
        <taxon>Magnoliopsida</taxon>
        <taxon>eudicotyledons</taxon>
        <taxon>Gunneridae</taxon>
        <taxon>Pentapetalae</taxon>
        <taxon>rosids</taxon>
        <taxon>fabids</taxon>
        <taxon>Rosales</taxon>
        <taxon>Rosaceae</taxon>
        <taxon>Amygdaloideae</taxon>
        <taxon>Amygdaleae</taxon>
        <taxon>Prunus</taxon>
    </lineage>
</organism>
<proteinExistence type="predicted"/>
<gene>
    <name evidence="2" type="ORF">L3X38_013519</name>
</gene>
<reference evidence="2 3" key="1">
    <citation type="journal article" date="2022" name="G3 (Bethesda)">
        <title>Whole-genome sequence and methylome profiling of the almond [Prunus dulcis (Mill.) D.A. Webb] cultivar 'Nonpareil'.</title>
        <authorList>
            <person name="D'Amico-Willman K.M."/>
            <person name="Ouma W.Z."/>
            <person name="Meulia T."/>
            <person name="Sideli G.M."/>
            <person name="Gradziel T.M."/>
            <person name="Fresnedo-Ramirez J."/>
        </authorList>
    </citation>
    <scope>NUCLEOTIDE SEQUENCE [LARGE SCALE GENOMIC DNA]</scope>
    <source>
        <strain evidence="2">Clone GOH B32 T37-40</strain>
    </source>
</reference>
<sequence>MKVWMDDNCLDQLVLMIGKAVNSTGTNSLYPPDEGVCVEPTRGLQIKIGEQDFQRPGDSPLEEVVEKLQNEKRRVGNDSPAESNRHLKEEL</sequence>
<evidence type="ECO:0000313" key="2">
    <source>
        <dbReference type="EMBL" id="KAI5345642.1"/>
    </source>
</evidence>
<dbReference type="AlphaFoldDB" id="A0AAD4WNL9"/>
<keyword evidence="3" id="KW-1185">Reference proteome</keyword>
<dbReference type="Proteomes" id="UP001054821">
    <property type="component" value="Chromosome 2"/>
</dbReference>
<evidence type="ECO:0000256" key="1">
    <source>
        <dbReference type="SAM" id="MobiDB-lite"/>
    </source>
</evidence>
<evidence type="ECO:0000313" key="3">
    <source>
        <dbReference type="Proteomes" id="UP001054821"/>
    </source>
</evidence>
<protein>
    <submittedName>
        <fullName evidence="2">Uncharacterized protein</fullName>
    </submittedName>
</protein>
<comment type="caution">
    <text evidence="2">The sequence shown here is derived from an EMBL/GenBank/DDBJ whole genome shotgun (WGS) entry which is preliminary data.</text>
</comment>
<accession>A0AAD4WNL9</accession>
<feature type="region of interest" description="Disordered" evidence="1">
    <location>
        <begin position="69"/>
        <end position="91"/>
    </location>
</feature>
<dbReference type="EMBL" id="JAJFAZ020000002">
    <property type="protein sequence ID" value="KAI5345642.1"/>
    <property type="molecule type" value="Genomic_DNA"/>
</dbReference>